<protein>
    <submittedName>
        <fullName evidence="3">DUF4245 family protein</fullName>
    </submittedName>
</protein>
<reference evidence="3 4" key="1">
    <citation type="submission" date="2018-10" db="EMBL/GenBank/DDBJ databases">
        <title>Kocuria tytouropygialis sp. nov., isolated from the uropygial gland of an American barn owl (Tyto furcata).</title>
        <authorList>
            <person name="Braun M.S."/>
            <person name="Wang E."/>
            <person name="Zimmermann S."/>
            <person name="Wagner H."/>
            <person name="Wink M."/>
        </authorList>
    </citation>
    <scope>NUCLEOTIDE SEQUENCE [LARGE SCALE GENOMIC DNA]</scope>
    <source>
        <strain evidence="3 4">442</strain>
    </source>
</reference>
<evidence type="ECO:0000313" key="4">
    <source>
        <dbReference type="Proteomes" id="UP000249516"/>
    </source>
</evidence>
<evidence type="ECO:0000313" key="3">
    <source>
        <dbReference type="EMBL" id="RKQ34140.1"/>
    </source>
</evidence>
<feature type="region of interest" description="Disordered" evidence="1">
    <location>
        <begin position="1"/>
        <end position="150"/>
    </location>
</feature>
<comment type="caution">
    <text evidence="3">The sequence shown here is derived from an EMBL/GenBank/DDBJ whole genome shotgun (WGS) entry which is preliminary data.</text>
</comment>
<dbReference type="Pfam" id="PF14030">
    <property type="entry name" value="DUF4245"/>
    <property type="match status" value="1"/>
</dbReference>
<evidence type="ECO:0000256" key="1">
    <source>
        <dbReference type="SAM" id="MobiDB-lite"/>
    </source>
</evidence>
<dbReference type="OrthoDB" id="4801970at2"/>
<evidence type="ECO:0000256" key="2">
    <source>
        <dbReference type="SAM" id="Phobius"/>
    </source>
</evidence>
<gene>
    <name evidence="3" type="ORF">C1C97_009865</name>
</gene>
<feature type="compositionally biased region" description="Low complexity" evidence="1">
    <location>
        <begin position="85"/>
        <end position="100"/>
    </location>
</feature>
<sequence>MPSSGRPHFPNPAGSSLPRCSSPSSFGRAPAPARRDPGAPPRVSPAYPRPVRLGRSPGARHNGGVSSSAPGPGTGPDDSRSAPGARSSAHDAAVPAASASGGPGDPVRGSRAATGADGTSGQDDPARDTVDADPATSGPGTDAEGQPVPQITEKQATRLNAPIRGMVISMLVLILLLLPFLWLQPKPDAQPYRANVDVSQEAHFAKDQASFTPADPKPGDGWSANYARWSEKSQDGVPLWNVGYLSPDYHLVDMVQTAQSNPTWLAQRTQLIPETGERTVDGVTWKLHHRDASGKQEEFTAWVGQLKDSTVVLSGKAPDGDFERVAKALSRS</sequence>
<feature type="transmembrane region" description="Helical" evidence="2">
    <location>
        <begin position="163"/>
        <end position="183"/>
    </location>
</feature>
<keyword evidence="2" id="KW-0472">Membrane</keyword>
<name>A0A495A3H0_9MICC</name>
<proteinExistence type="predicted"/>
<dbReference type="Proteomes" id="UP000249516">
    <property type="component" value="Unassembled WGS sequence"/>
</dbReference>
<keyword evidence="2" id="KW-1133">Transmembrane helix</keyword>
<feature type="compositionally biased region" description="Low complexity" evidence="1">
    <location>
        <begin position="15"/>
        <end position="32"/>
    </location>
</feature>
<dbReference type="EMBL" id="PNJG02000003">
    <property type="protein sequence ID" value="RKQ34140.1"/>
    <property type="molecule type" value="Genomic_DNA"/>
</dbReference>
<dbReference type="AlphaFoldDB" id="A0A495A3H0"/>
<keyword evidence="4" id="KW-1185">Reference proteome</keyword>
<dbReference type="InterPro" id="IPR025339">
    <property type="entry name" value="DUF4245"/>
</dbReference>
<keyword evidence="2" id="KW-0812">Transmembrane</keyword>
<accession>A0A495A3H0</accession>
<organism evidence="3 4">
    <name type="scientific">Kocuria tytonis</name>
    <dbReference type="NCBI Taxonomy" id="2054280"/>
    <lineage>
        <taxon>Bacteria</taxon>
        <taxon>Bacillati</taxon>
        <taxon>Actinomycetota</taxon>
        <taxon>Actinomycetes</taxon>
        <taxon>Micrococcales</taxon>
        <taxon>Micrococcaceae</taxon>
        <taxon>Kocuria</taxon>
    </lineage>
</organism>